<protein>
    <recommendedName>
        <fullName evidence="18">AIG1-type G domain-containing protein</fullName>
    </recommendedName>
</protein>
<feature type="domain" description="AIG1-type G" evidence="18">
    <location>
        <begin position="40"/>
        <end position="199"/>
    </location>
</feature>
<evidence type="ECO:0000256" key="13">
    <source>
        <dbReference type="ARBA" id="ARBA00022927"/>
    </source>
</evidence>
<comment type="subcellular location">
    <subcellularLocation>
        <location evidence="2">Membrane</location>
        <topology evidence="2">Single-pass membrane protein</topology>
    </subcellularLocation>
    <subcellularLocation>
        <location evidence="17">Plastid</location>
        <location evidence="17">Chloroplast outer membrane</location>
    </subcellularLocation>
</comment>
<keyword evidence="12" id="KW-0460">Magnesium</keyword>
<keyword evidence="15" id="KW-0342">GTP-binding</keyword>
<evidence type="ECO:0000256" key="7">
    <source>
        <dbReference type="ARBA" id="ARBA00022692"/>
    </source>
</evidence>
<keyword evidence="20" id="KW-1185">Reference proteome</keyword>
<comment type="similarity">
    <text evidence="3">Belongs to the TRAFAC class TrmE-Era-EngA-EngB-Septin-like GTPase superfamily. AIG1/Toc34/Toc159-like paraseptin GTPase family. IAN subfamily.</text>
</comment>
<keyword evidence="9" id="KW-0547">Nucleotide-binding</keyword>
<evidence type="ECO:0000256" key="11">
    <source>
        <dbReference type="ARBA" id="ARBA00022805"/>
    </source>
</evidence>
<evidence type="ECO:0000259" key="18">
    <source>
        <dbReference type="PROSITE" id="PS51720"/>
    </source>
</evidence>
<organism evidence="19 20">
    <name type="scientific">Pocillopora meandrina</name>
    <dbReference type="NCBI Taxonomy" id="46732"/>
    <lineage>
        <taxon>Eukaryota</taxon>
        <taxon>Metazoa</taxon>
        <taxon>Cnidaria</taxon>
        <taxon>Anthozoa</taxon>
        <taxon>Hexacorallia</taxon>
        <taxon>Scleractinia</taxon>
        <taxon>Astrocoeniina</taxon>
        <taxon>Pocilloporidae</taxon>
        <taxon>Pocillopora</taxon>
    </lineage>
</organism>
<dbReference type="AlphaFoldDB" id="A0AAU9WYP3"/>
<dbReference type="GO" id="GO:0005525">
    <property type="term" value="F:GTP binding"/>
    <property type="evidence" value="ECO:0007669"/>
    <property type="project" value="UniProtKB-KW"/>
</dbReference>
<dbReference type="Gene3D" id="3.40.50.300">
    <property type="entry name" value="P-loop containing nucleotide triphosphate hydrolases"/>
    <property type="match status" value="1"/>
</dbReference>
<name>A0AAU9WYP3_9CNID</name>
<dbReference type="PANTHER" id="PTHR10903:SF135">
    <property type="entry name" value="TRANSLOCASE OF CHLOROPLAST 120, CHLOROPLASTIC-RELATED"/>
    <property type="match status" value="1"/>
</dbReference>
<evidence type="ECO:0000256" key="3">
    <source>
        <dbReference type="ARBA" id="ARBA00008535"/>
    </source>
</evidence>
<keyword evidence="10" id="KW-0378">Hydrolase</keyword>
<evidence type="ECO:0000256" key="6">
    <source>
        <dbReference type="ARBA" id="ARBA00022640"/>
    </source>
</evidence>
<evidence type="ECO:0000256" key="8">
    <source>
        <dbReference type="ARBA" id="ARBA00022723"/>
    </source>
</evidence>
<evidence type="ECO:0000313" key="20">
    <source>
        <dbReference type="Proteomes" id="UP001159428"/>
    </source>
</evidence>
<evidence type="ECO:0000256" key="12">
    <source>
        <dbReference type="ARBA" id="ARBA00022842"/>
    </source>
</evidence>
<keyword evidence="14" id="KW-1133">Transmembrane helix</keyword>
<dbReference type="GO" id="GO:0015031">
    <property type="term" value="P:protein transport"/>
    <property type="evidence" value="ECO:0007669"/>
    <property type="project" value="UniProtKB-KW"/>
</dbReference>
<dbReference type="GO" id="GO:0046872">
    <property type="term" value="F:metal ion binding"/>
    <property type="evidence" value="ECO:0007669"/>
    <property type="project" value="UniProtKB-KW"/>
</dbReference>
<evidence type="ECO:0000256" key="4">
    <source>
        <dbReference type="ARBA" id="ARBA00022448"/>
    </source>
</evidence>
<evidence type="ECO:0000256" key="9">
    <source>
        <dbReference type="ARBA" id="ARBA00022741"/>
    </source>
</evidence>
<keyword evidence="13" id="KW-0653">Protein transport</keyword>
<dbReference type="EMBL" id="CALNXJ010000025">
    <property type="protein sequence ID" value="CAH3130385.1"/>
    <property type="molecule type" value="Genomic_DNA"/>
</dbReference>
<reference evidence="19 20" key="1">
    <citation type="submission" date="2022-05" db="EMBL/GenBank/DDBJ databases">
        <authorList>
            <consortium name="Genoscope - CEA"/>
            <person name="William W."/>
        </authorList>
    </citation>
    <scope>NUCLEOTIDE SEQUENCE [LARGE SCALE GENOMIC DNA]</scope>
</reference>
<comment type="caution">
    <text evidence="19">The sequence shown here is derived from an EMBL/GenBank/DDBJ whole genome shotgun (WGS) entry which is preliminary data.</text>
</comment>
<accession>A0AAU9WYP3</accession>
<dbReference type="GO" id="GO:0016020">
    <property type="term" value="C:membrane"/>
    <property type="evidence" value="ECO:0007669"/>
    <property type="project" value="UniProtKB-SubCell"/>
</dbReference>
<evidence type="ECO:0000256" key="16">
    <source>
        <dbReference type="ARBA" id="ARBA00023136"/>
    </source>
</evidence>
<dbReference type="Proteomes" id="UP001159428">
    <property type="component" value="Unassembled WGS sequence"/>
</dbReference>
<dbReference type="InterPro" id="IPR006703">
    <property type="entry name" value="G_AIG1"/>
</dbReference>
<keyword evidence="7" id="KW-0812">Transmembrane</keyword>
<keyword evidence="4" id="KW-0813">Transport</keyword>
<evidence type="ECO:0000256" key="17">
    <source>
        <dbReference type="ARBA" id="ARBA00024013"/>
    </source>
</evidence>
<keyword evidence="11" id="KW-1002">Plastid outer membrane</keyword>
<comment type="cofactor">
    <cofactor evidence="1">
        <name>Mg(2+)</name>
        <dbReference type="ChEBI" id="CHEBI:18420"/>
    </cofactor>
</comment>
<dbReference type="InterPro" id="IPR027417">
    <property type="entry name" value="P-loop_NTPase"/>
</dbReference>
<evidence type="ECO:0000256" key="10">
    <source>
        <dbReference type="ARBA" id="ARBA00022801"/>
    </source>
</evidence>
<evidence type="ECO:0000256" key="2">
    <source>
        <dbReference type="ARBA" id="ARBA00004167"/>
    </source>
</evidence>
<dbReference type="PANTHER" id="PTHR10903">
    <property type="entry name" value="GTPASE, IMAP FAMILY MEMBER-RELATED"/>
    <property type="match status" value="1"/>
</dbReference>
<evidence type="ECO:0000256" key="15">
    <source>
        <dbReference type="ARBA" id="ARBA00023134"/>
    </source>
</evidence>
<dbReference type="InterPro" id="IPR045058">
    <property type="entry name" value="GIMA/IAN/Toc"/>
</dbReference>
<evidence type="ECO:0000256" key="5">
    <source>
        <dbReference type="ARBA" id="ARBA00022528"/>
    </source>
</evidence>
<evidence type="ECO:0000256" key="14">
    <source>
        <dbReference type="ARBA" id="ARBA00022989"/>
    </source>
</evidence>
<keyword evidence="8" id="KW-0479">Metal-binding</keyword>
<keyword evidence="6" id="KW-0934">Plastid</keyword>
<evidence type="ECO:0000256" key="1">
    <source>
        <dbReference type="ARBA" id="ARBA00001946"/>
    </source>
</evidence>
<proteinExistence type="inferred from homology"/>
<dbReference type="PROSITE" id="PS51720">
    <property type="entry name" value="G_AIG1"/>
    <property type="match status" value="1"/>
</dbReference>
<dbReference type="GO" id="GO:0016787">
    <property type="term" value="F:hydrolase activity"/>
    <property type="evidence" value="ECO:0007669"/>
    <property type="project" value="UniProtKB-KW"/>
</dbReference>
<keyword evidence="5" id="KW-0150">Chloroplast</keyword>
<sequence>MAEGGSPDFNSETLKDQAKRLITGLPSFEYQFEQYCSSGRQHITILLCGKTGVGKSHLTNALVGKRLAREGEDLNAETYEVTPYNFSMNGVGVTIVDTPGLADGTGNEEVYLKKIKENVTGFDAFIFCTEMSNRRIRNDDIITIQKLTEAFGPQLWEHAVVALTFANEVHPPPSNSDVTEQEFSMTASENLRRRFKKSY</sequence>
<dbReference type="Pfam" id="PF04548">
    <property type="entry name" value="AIG1"/>
    <property type="match status" value="1"/>
</dbReference>
<evidence type="ECO:0000313" key="19">
    <source>
        <dbReference type="EMBL" id="CAH3130385.1"/>
    </source>
</evidence>
<keyword evidence="16" id="KW-0472">Membrane</keyword>
<dbReference type="SUPFAM" id="SSF52540">
    <property type="entry name" value="P-loop containing nucleoside triphosphate hydrolases"/>
    <property type="match status" value="1"/>
</dbReference>
<gene>
    <name evidence="19" type="ORF">PMEA_00014073</name>
</gene>